<evidence type="ECO:0000256" key="1">
    <source>
        <dbReference type="SAM" id="MobiDB-lite"/>
    </source>
</evidence>
<feature type="compositionally biased region" description="Pro residues" evidence="1">
    <location>
        <begin position="36"/>
        <end position="54"/>
    </location>
</feature>
<accession>A0A9P5YRN9</accession>
<evidence type="ECO:0000313" key="2">
    <source>
        <dbReference type="EMBL" id="KAF9473429.1"/>
    </source>
</evidence>
<feature type="compositionally biased region" description="Polar residues" evidence="1">
    <location>
        <begin position="94"/>
        <end position="105"/>
    </location>
</feature>
<feature type="compositionally biased region" description="Pro residues" evidence="1">
    <location>
        <begin position="259"/>
        <end position="272"/>
    </location>
</feature>
<dbReference type="InterPro" id="IPR038910">
    <property type="entry name" value="Hua1-like"/>
</dbReference>
<organism evidence="2 3">
    <name type="scientific">Pholiota conissans</name>
    <dbReference type="NCBI Taxonomy" id="109636"/>
    <lineage>
        <taxon>Eukaryota</taxon>
        <taxon>Fungi</taxon>
        <taxon>Dikarya</taxon>
        <taxon>Basidiomycota</taxon>
        <taxon>Agaricomycotina</taxon>
        <taxon>Agaricomycetes</taxon>
        <taxon>Agaricomycetidae</taxon>
        <taxon>Agaricales</taxon>
        <taxon>Agaricineae</taxon>
        <taxon>Strophariaceae</taxon>
        <taxon>Pholiota</taxon>
    </lineage>
</organism>
<dbReference type="PANTHER" id="PTHR28031:SF1">
    <property type="entry name" value="PROLINE-RICH PROTEIN HUA1"/>
    <property type="match status" value="1"/>
</dbReference>
<evidence type="ECO:0000313" key="3">
    <source>
        <dbReference type="Proteomes" id="UP000807469"/>
    </source>
</evidence>
<comment type="caution">
    <text evidence="2">The sequence shown here is derived from an EMBL/GenBank/DDBJ whole genome shotgun (WGS) entry which is preliminary data.</text>
</comment>
<dbReference type="PANTHER" id="PTHR28031">
    <property type="entry name" value="PROLINE-RICH PROTEIN HUA1"/>
    <property type="match status" value="1"/>
</dbReference>
<dbReference type="AlphaFoldDB" id="A0A9P5YRN9"/>
<name>A0A9P5YRN9_9AGAR</name>
<feature type="compositionally biased region" description="Low complexity" evidence="1">
    <location>
        <begin position="309"/>
        <end position="318"/>
    </location>
</feature>
<dbReference type="GO" id="GO:0005737">
    <property type="term" value="C:cytoplasm"/>
    <property type="evidence" value="ECO:0007669"/>
    <property type="project" value="TreeGrafter"/>
</dbReference>
<sequence>MALSSRNPFRSNAATPNITGTSVMTSPQLNQTVTTSPPPTMPVPPAQATSPPPTFSDTVVPPAEPQPQVAENRLAVDDFEVRLPIEEPPPYSVRPSSTTGETTIAQGPRRPFQRAPSPPTHITPAQTGGSFLSTHGTLLGRRPGGLLQQLTNSLNSMVDSLNYDDINRRRSTGSPQRAPQNWSAYPGQQRTPPQAQYAPPPHPPPSHLGVAPPPRHPASPSRVLSPELPAAASSEFARDFYAAGAGDPQARVLPTRTYTPPPDPPPVPPPRPRVNSEHLPIPKSPRPLSTPAASSDFARDFYAVGVGEPDAPGSSSSYAPPPGPPPHHSQPAAGPSTRPIPNDGRPTTVPTVGHPLLKDGKILIYPKRHECDKCHNVGYKASDPSRPCKKCWPKYAKPFTGPIVYSFSNTNPESTFQRPLTSVPVPAPPPRPSPMFATPQQNARFAPGGYVPTQQGGFISPPTGVHPVGVGRPPPGAMVYQAGDPRLGGRLCWRCDGKGNVSFLFLERITCEVCGGIGRTFN</sequence>
<feature type="region of interest" description="Disordered" evidence="1">
    <location>
        <begin position="247"/>
        <end position="355"/>
    </location>
</feature>
<feature type="region of interest" description="Disordered" evidence="1">
    <location>
        <begin position="166"/>
        <end position="224"/>
    </location>
</feature>
<proteinExistence type="predicted"/>
<dbReference type="EMBL" id="MU155443">
    <property type="protein sequence ID" value="KAF9473429.1"/>
    <property type="molecule type" value="Genomic_DNA"/>
</dbReference>
<dbReference type="Proteomes" id="UP000807469">
    <property type="component" value="Unassembled WGS sequence"/>
</dbReference>
<reference evidence="2" key="1">
    <citation type="submission" date="2020-11" db="EMBL/GenBank/DDBJ databases">
        <authorList>
            <consortium name="DOE Joint Genome Institute"/>
            <person name="Ahrendt S."/>
            <person name="Riley R."/>
            <person name="Andreopoulos W."/>
            <person name="Labutti K."/>
            <person name="Pangilinan J."/>
            <person name="Ruiz-Duenas F.J."/>
            <person name="Barrasa J.M."/>
            <person name="Sanchez-Garcia M."/>
            <person name="Camarero S."/>
            <person name="Miyauchi S."/>
            <person name="Serrano A."/>
            <person name="Linde D."/>
            <person name="Babiker R."/>
            <person name="Drula E."/>
            <person name="Ayuso-Fernandez I."/>
            <person name="Pacheco R."/>
            <person name="Padilla G."/>
            <person name="Ferreira P."/>
            <person name="Barriuso J."/>
            <person name="Kellner H."/>
            <person name="Castanera R."/>
            <person name="Alfaro M."/>
            <person name="Ramirez L."/>
            <person name="Pisabarro A.G."/>
            <person name="Kuo A."/>
            <person name="Tritt A."/>
            <person name="Lipzen A."/>
            <person name="He G."/>
            <person name="Yan M."/>
            <person name="Ng V."/>
            <person name="Cullen D."/>
            <person name="Martin F."/>
            <person name="Rosso M.-N."/>
            <person name="Henrissat B."/>
            <person name="Hibbett D."/>
            <person name="Martinez A.T."/>
            <person name="Grigoriev I.V."/>
        </authorList>
    </citation>
    <scope>NUCLEOTIDE SEQUENCE</scope>
    <source>
        <strain evidence="2">CIRM-BRFM 674</strain>
    </source>
</reference>
<feature type="region of interest" description="Disordered" evidence="1">
    <location>
        <begin position="1"/>
        <end position="64"/>
    </location>
</feature>
<protein>
    <submittedName>
        <fullName evidence="2">Uncharacterized protein</fullName>
    </submittedName>
</protein>
<feature type="compositionally biased region" description="Polar residues" evidence="1">
    <location>
        <begin position="1"/>
        <end position="30"/>
    </location>
</feature>
<feature type="compositionally biased region" description="Pro residues" evidence="1">
    <location>
        <begin position="319"/>
        <end position="328"/>
    </location>
</feature>
<dbReference type="OrthoDB" id="2405700at2759"/>
<feature type="region of interest" description="Disordered" evidence="1">
    <location>
        <begin position="86"/>
        <end position="127"/>
    </location>
</feature>
<feature type="compositionally biased region" description="Pro residues" evidence="1">
    <location>
        <begin position="198"/>
        <end position="217"/>
    </location>
</feature>
<gene>
    <name evidence="2" type="ORF">BDN70DRAFT_885820</name>
</gene>
<feature type="compositionally biased region" description="Polar residues" evidence="1">
    <location>
        <begin position="172"/>
        <end position="191"/>
    </location>
</feature>
<keyword evidence="3" id="KW-1185">Reference proteome</keyword>